<dbReference type="InterPro" id="IPR011994">
    <property type="entry name" value="Cytidylate_kinase_dom"/>
</dbReference>
<dbReference type="Pfam" id="PF02224">
    <property type="entry name" value="Cytidylate_kin"/>
    <property type="match status" value="1"/>
</dbReference>
<dbReference type="CDD" id="cd02020">
    <property type="entry name" value="CMPK"/>
    <property type="match status" value="1"/>
</dbReference>
<evidence type="ECO:0000313" key="12">
    <source>
        <dbReference type="Proteomes" id="UP000555552"/>
    </source>
</evidence>
<protein>
    <recommendedName>
        <fullName evidence="8">Cytidylate kinase</fullName>
        <shortName evidence="8">CK</shortName>
        <ecNumber evidence="8">2.7.4.25</ecNumber>
    </recommendedName>
    <alternativeName>
        <fullName evidence="8">Cytidine monophosphate kinase</fullName>
        <shortName evidence="8">CMP kinase</shortName>
    </alternativeName>
</protein>
<comment type="subcellular location">
    <subcellularLocation>
        <location evidence="8">Cytoplasm</location>
    </subcellularLocation>
</comment>
<evidence type="ECO:0000256" key="9">
    <source>
        <dbReference type="SAM" id="MobiDB-lite"/>
    </source>
</evidence>
<accession>A0A849BKN0</accession>
<dbReference type="Proteomes" id="UP000555552">
    <property type="component" value="Unassembled WGS sequence"/>
</dbReference>
<dbReference type="GO" id="GO:0036431">
    <property type="term" value="F:dCMP kinase activity"/>
    <property type="evidence" value="ECO:0007669"/>
    <property type="project" value="InterPro"/>
</dbReference>
<dbReference type="EMBL" id="JABEMA010000205">
    <property type="protein sequence ID" value="NNH23839.1"/>
    <property type="molecule type" value="Genomic_DNA"/>
</dbReference>
<sequence length="255" mass="26884">MPAPRPAAAPVVVAVDGPSGSGKSSVSRAVAARLGTAYLDTGATYRAVCWWCLENDVDLSDRGAVAEVARQIELELGTDPSAPSVRVGGRVVTDDLRASRVSAAVSAVATNLDVRAELRRRQRAVVDLARRERGVVAEGRDTTTVVVPDADVRVLLVADEEARLRRRSLDVHGSDDASSREATRDEVLRRDRDDATVSEFSVAADGVVTVDSSALTLEETVEAVLALVARAVPAALPPEQVSASALERADRAGAR</sequence>
<dbReference type="HAMAP" id="MF_00238">
    <property type="entry name" value="Cytidyl_kinase_type1"/>
    <property type="match status" value="1"/>
</dbReference>
<dbReference type="EC" id="2.7.4.25" evidence="8"/>
<dbReference type="GO" id="GO:0006220">
    <property type="term" value="P:pyrimidine nucleotide metabolic process"/>
    <property type="evidence" value="ECO:0007669"/>
    <property type="project" value="UniProtKB-UniRule"/>
</dbReference>
<gene>
    <name evidence="8 11" type="primary">cmk</name>
    <name evidence="11" type="ORF">HLB09_12195</name>
</gene>
<evidence type="ECO:0000256" key="6">
    <source>
        <dbReference type="ARBA" id="ARBA00047615"/>
    </source>
</evidence>
<keyword evidence="4 8" id="KW-0418">Kinase</keyword>
<dbReference type="Gene3D" id="3.40.50.300">
    <property type="entry name" value="P-loop containing nucleotide triphosphate hydrolases"/>
    <property type="match status" value="1"/>
</dbReference>
<comment type="similarity">
    <text evidence="1 8">Belongs to the cytidylate kinase family. Type 1 subfamily.</text>
</comment>
<dbReference type="SUPFAM" id="SSF52540">
    <property type="entry name" value="P-loop containing nucleoside triphosphate hydrolases"/>
    <property type="match status" value="1"/>
</dbReference>
<keyword evidence="8" id="KW-0963">Cytoplasm</keyword>
<comment type="catalytic activity">
    <reaction evidence="6 8">
        <text>dCMP + ATP = dCDP + ADP</text>
        <dbReference type="Rhea" id="RHEA:25094"/>
        <dbReference type="ChEBI" id="CHEBI:30616"/>
        <dbReference type="ChEBI" id="CHEBI:57566"/>
        <dbReference type="ChEBI" id="CHEBI:58593"/>
        <dbReference type="ChEBI" id="CHEBI:456216"/>
        <dbReference type="EC" id="2.7.4.25"/>
    </reaction>
</comment>
<dbReference type="AlphaFoldDB" id="A0A849BKN0"/>
<evidence type="ECO:0000259" key="10">
    <source>
        <dbReference type="Pfam" id="PF02224"/>
    </source>
</evidence>
<evidence type="ECO:0000256" key="5">
    <source>
        <dbReference type="ARBA" id="ARBA00022840"/>
    </source>
</evidence>
<dbReference type="InterPro" id="IPR027417">
    <property type="entry name" value="P-loop_NTPase"/>
</dbReference>
<keyword evidence="5 8" id="KW-0067">ATP-binding</keyword>
<dbReference type="InterPro" id="IPR003136">
    <property type="entry name" value="Cytidylate_kin"/>
</dbReference>
<evidence type="ECO:0000256" key="2">
    <source>
        <dbReference type="ARBA" id="ARBA00022679"/>
    </source>
</evidence>
<evidence type="ECO:0000256" key="3">
    <source>
        <dbReference type="ARBA" id="ARBA00022741"/>
    </source>
</evidence>
<dbReference type="GO" id="GO:0005737">
    <property type="term" value="C:cytoplasm"/>
    <property type="evidence" value="ECO:0007669"/>
    <property type="project" value="UniProtKB-SubCell"/>
</dbReference>
<comment type="caution">
    <text evidence="11">The sequence shown here is derived from an EMBL/GenBank/DDBJ whole genome shotgun (WGS) entry which is preliminary data.</text>
</comment>
<keyword evidence="12" id="KW-1185">Reference proteome</keyword>
<evidence type="ECO:0000256" key="8">
    <source>
        <dbReference type="HAMAP-Rule" id="MF_00238"/>
    </source>
</evidence>
<evidence type="ECO:0000313" key="11">
    <source>
        <dbReference type="EMBL" id="NNH23839.1"/>
    </source>
</evidence>
<comment type="catalytic activity">
    <reaction evidence="7 8">
        <text>CMP + ATP = CDP + ADP</text>
        <dbReference type="Rhea" id="RHEA:11600"/>
        <dbReference type="ChEBI" id="CHEBI:30616"/>
        <dbReference type="ChEBI" id="CHEBI:58069"/>
        <dbReference type="ChEBI" id="CHEBI:60377"/>
        <dbReference type="ChEBI" id="CHEBI:456216"/>
        <dbReference type="EC" id="2.7.4.25"/>
    </reaction>
</comment>
<dbReference type="RefSeq" id="WP_171203630.1">
    <property type="nucleotide sequence ID" value="NZ_BAAANP010000023.1"/>
</dbReference>
<feature type="domain" description="Cytidylate kinase" evidence="10">
    <location>
        <begin position="13"/>
        <end position="228"/>
    </location>
</feature>
<reference evidence="11 12" key="1">
    <citation type="submission" date="2020-05" db="EMBL/GenBank/DDBJ databases">
        <title>MicrobeNet Type strains.</title>
        <authorList>
            <person name="Nicholson A.C."/>
        </authorList>
    </citation>
    <scope>NUCLEOTIDE SEQUENCE [LARGE SCALE GENOMIC DNA]</scope>
    <source>
        <strain evidence="11 12">JCM 14547</strain>
    </source>
</reference>
<dbReference type="NCBIfam" id="TIGR00017">
    <property type="entry name" value="cmk"/>
    <property type="match status" value="1"/>
</dbReference>
<organism evidence="11 12">
    <name type="scientific">Pseudokineococcus marinus</name>
    <dbReference type="NCBI Taxonomy" id="351215"/>
    <lineage>
        <taxon>Bacteria</taxon>
        <taxon>Bacillati</taxon>
        <taxon>Actinomycetota</taxon>
        <taxon>Actinomycetes</taxon>
        <taxon>Kineosporiales</taxon>
        <taxon>Kineosporiaceae</taxon>
        <taxon>Pseudokineococcus</taxon>
    </lineage>
</organism>
<dbReference type="GO" id="GO:0005524">
    <property type="term" value="F:ATP binding"/>
    <property type="evidence" value="ECO:0007669"/>
    <property type="project" value="UniProtKB-UniRule"/>
</dbReference>
<keyword evidence="2 8" id="KW-0808">Transferase</keyword>
<evidence type="ECO:0000256" key="4">
    <source>
        <dbReference type="ARBA" id="ARBA00022777"/>
    </source>
</evidence>
<name>A0A849BKN0_9ACTN</name>
<proteinExistence type="inferred from homology"/>
<feature type="region of interest" description="Disordered" evidence="9">
    <location>
        <begin position="169"/>
        <end position="190"/>
    </location>
</feature>
<evidence type="ECO:0000256" key="1">
    <source>
        <dbReference type="ARBA" id="ARBA00009427"/>
    </source>
</evidence>
<keyword evidence="3 8" id="KW-0547">Nucleotide-binding</keyword>
<feature type="binding site" evidence="8">
    <location>
        <begin position="17"/>
        <end position="25"/>
    </location>
    <ligand>
        <name>ATP</name>
        <dbReference type="ChEBI" id="CHEBI:30616"/>
    </ligand>
</feature>
<evidence type="ECO:0000256" key="7">
    <source>
        <dbReference type="ARBA" id="ARBA00048478"/>
    </source>
</evidence>